<gene>
    <name evidence="2" type="ORF">LEP1GSC038_3423</name>
</gene>
<dbReference type="Proteomes" id="UP000012101">
    <property type="component" value="Unassembled WGS sequence"/>
</dbReference>
<proteinExistence type="predicted"/>
<keyword evidence="1" id="KW-0812">Transmembrane</keyword>
<evidence type="ECO:0000313" key="2">
    <source>
        <dbReference type="EMBL" id="EMM73733.1"/>
    </source>
</evidence>
<organism evidence="2 3">
    <name type="scientific">Leptospira weilii str. 2006001855</name>
    <dbReference type="NCBI Taxonomy" id="996804"/>
    <lineage>
        <taxon>Bacteria</taxon>
        <taxon>Pseudomonadati</taxon>
        <taxon>Spirochaetota</taxon>
        <taxon>Spirochaetia</taxon>
        <taxon>Leptospirales</taxon>
        <taxon>Leptospiraceae</taxon>
        <taxon>Leptospira</taxon>
    </lineage>
</organism>
<keyword evidence="1" id="KW-1133">Transmembrane helix</keyword>
<dbReference type="AlphaFoldDB" id="M6FLS9"/>
<evidence type="ECO:0000313" key="3">
    <source>
        <dbReference type="Proteomes" id="UP000012101"/>
    </source>
</evidence>
<protein>
    <submittedName>
        <fullName evidence="2">Uncharacterized protein</fullName>
    </submittedName>
</protein>
<dbReference type="EMBL" id="AFJM02000027">
    <property type="protein sequence ID" value="EMM73733.1"/>
    <property type="molecule type" value="Genomic_DNA"/>
</dbReference>
<evidence type="ECO:0000256" key="1">
    <source>
        <dbReference type="SAM" id="Phobius"/>
    </source>
</evidence>
<accession>M6FLS9</accession>
<feature type="transmembrane region" description="Helical" evidence="1">
    <location>
        <begin position="12"/>
        <end position="30"/>
    </location>
</feature>
<reference evidence="2 3" key="1">
    <citation type="submission" date="2013-01" db="EMBL/GenBank/DDBJ databases">
        <authorList>
            <person name="Harkins D.M."/>
            <person name="Durkin A.S."/>
            <person name="Brinkac L.M."/>
            <person name="Haft D.H."/>
            <person name="Selengut J.D."/>
            <person name="Sanka R."/>
            <person name="DePew J."/>
            <person name="Purushe J."/>
            <person name="Hospenthal D.R."/>
            <person name="Murray C.K."/>
            <person name="Pimentel G."/>
            <person name="Wasfy M."/>
            <person name="Vinetz J.M."/>
            <person name="Sutton G.G."/>
            <person name="Nierman W.C."/>
            <person name="Fouts D.E."/>
        </authorList>
    </citation>
    <scope>NUCLEOTIDE SEQUENCE [LARGE SCALE GENOMIC DNA]</scope>
    <source>
        <strain evidence="2 3">2006001855</strain>
    </source>
</reference>
<sequence length="54" mass="6347">MKMNTLRKIYIPGRGFKSFLGIILGIAIAVKRKRKYSILRISFRKVHSEKILQK</sequence>
<keyword evidence="1" id="KW-0472">Membrane</keyword>
<name>M6FLS9_9LEPT</name>
<comment type="caution">
    <text evidence="2">The sequence shown here is derived from an EMBL/GenBank/DDBJ whole genome shotgun (WGS) entry which is preliminary data.</text>
</comment>